<keyword evidence="3 6" id="KW-0378">Hydrolase</keyword>
<evidence type="ECO:0000256" key="5">
    <source>
        <dbReference type="ARBA" id="ARBA00023049"/>
    </source>
</evidence>
<proteinExistence type="inferred from homology"/>
<dbReference type="InterPro" id="IPR001915">
    <property type="entry name" value="Peptidase_M48"/>
</dbReference>
<evidence type="ECO:0000256" key="4">
    <source>
        <dbReference type="ARBA" id="ARBA00022833"/>
    </source>
</evidence>
<dbReference type="EMBL" id="SSXH01000219">
    <property type="protein sequence ID" value="THJ74560.1"/>
    <property type="molecule type" value="Genomic_DNA"/>
</dbReference>
<evidence type="ECO:0000256" key="7">
    <source>
        <dbReference type="SAM" id="Phobius"/>
    </source>
</evidence>
<dbReference type="PANTHER" id="PTHR34978:SF3">
    <property type="entry name" value="SLR0241 PROTEIN"/>
    <property type="match status" value="1"/>
</dbReference>
<protein>
    <submittedName>
        <fullName evidence="9">M56 family metallopeptidase</fullName>
    </submittedName>
</protein>
<keyword evidence="7" id="KW-0472">Membrane</keyword>
<evidence type="ECO:0000313" key="9">
    <source>
        <dbReference type="EMBL" id="THJ74560.1"/>
    </source>
</evidence>
<keyword evidence="5 6" id="KW-0482">Metalloprotease</keyword>
<dbReference type="GO" id="GO:0046872">
    <property type="term" value="F:metal ion binding"/>
    <property type="evidence" value="ECO:0007669"/>
    <property type="project" value="UniProtKB-KW"/>
</dbReference>
<reference evidence="9 10" key="1">
    <citation type="submission" date="2019-04" db="EMBL/GenBank/DDBJ databases">
        <title>Draft genome sequences for three unisolated Alnus-infective Frankia Sp+ strains, AgTrS, AiOr and AvVan, the first sequenced Frankia strains able to sporulate in-planta.</title>
        <authorList>
            <person name="Bethencourt L."/>
            <person name="Vautrin F."/>
            <person name="Taib N."/>
            <person name="Dubost A."/>
            <person name="Castro-Garcia L."/>
            <person name="Imbaud O."/>
            <person name="Abrouk D."/>
            <person name="Fournier P."/>
            <person name="Briolay J."/>
            <person name="Nguyen A."/>
            <person name="Normand P."/>
            <person name="Fernandez M.P."/>
            <person name="Brochier-Armanet C."/>
            <person name="Herrera-Belaroussi A."/>
        </authorList>
    </citation>
    <scope>NUCLEOTIDE SEQUENCE [LARGE SCALE GENOMIC DNA]</scope>
    <source>
        <strain evidence="9 10">AvVan</strain>
    </source>
</reference>
<comment type="cofactor">
    <cofactor evidence="6">
        <name>Zn(2+)</name>
        <dbReference type="ChEBI" id="CHEBI:29105"/>
    </cofactor>
    <text evidence="6">Binds 1 zinc ion per subunit.</text>
</comment>
<feature type="transmembrane region" description="Helical" evidence="7">
    <location>
        <begin position="37"/>
        <end position="60"/>
    </location>
</feature>
<dbReference type="Proteomes" id="UP000305282">
    <property type="component" value="Unassembled WGS sequence"/>
</dbReference>
<name>A0A4S5ERB5_9ACTN</name>
<evidence type="ECO:0000313" key="10">
    <source>
        <dbReference type="Proteomes" id="UP000305282"/>
    </source>
</evidence>
<keyword evidence="2" id="KW-0479">Metal-binding</keyword>
<dbReference type="GO" id="GO:0006508">
    <property type="term" value="P:proteolysis"/>
    <property type="evidence" value="ECO:0007669"/>
    <property type="project" value="UniProtKB-KW"/>
</dbReference>
<evidence type="ECO:0000259" key="8">
    <source>
        <dbReference type="Pfam" id="PF01435"/>
    </source>
</evidence>
<dbReference type="RefSeq" id="WP_136448035.1">
    <property type="nucleotide sequence ID" value="NZ_SSXH01000219.1"/>
</dbReference>
<gene>
    <name evidence="9" type="ORF">E7Y31_10735</name>
</gene>
<accession>A0A4S5ERB5</accession>
<keyword evidence="1 6" id="KW-0645">Protease</keyword>
<sequence>MIAVLLAGYAVLVGFGLPHRLSEASWASRAPRLAISTWLAAATSVACAALLAAAVLIVPAHVLGDSLVLLVQGCGWSGHGLPALPWTVPRAVGIAAMIGMTLRLGYAAARVVGAQRRLRARHRRDVRLAGRFHPTLDVFVLDHAHPSAFCLPGRGGTVVLTAGALRTLPPAELAAVIAHERTHLDRRHHHLLTCAAVLDRAFPLVPVFGETHRELRRLVELAADDGATRNCAPQTVARAVLRLAAPPTTSALGMGSTAVRQRVQRLLTARTPLHRSAVVARALLVAALLLLPAAVLTLPALSDAAHHCD</sequence>
<feature type="transmembrane region" description="Helical" evidence="7">
    <location>
        <begin position="92"/>
        <end position="113"/>
    </location>
</feature>
<comment type="similarity">
    <text evidence="6">Belongs to the peptidase M48 family.</text>
</comment>
<dbReference type="GO" id="GO:0004222">
    <property type="term" value="F:metalloendopeptidase activity"/>
    <property type="evidence" value="ECO:0007669"/>
    <property type="project" value="InterPro"/>
</dbReference>
<dbReference type="PANTHER" id="PTHR34978">
    <property type="entry name" value="POSSIBLE SENSOR-TRANSDUCER PROTEIN BLAR"/>
    <property type="match status" value="1"/>
</dbReference>
<dbReference type="CDD" id="cd07326">
    <property type="entry name" value="M56_BlaR1_MecR1_like"/>
    <property type="match status" value="1"/>
</dbReference>
<evidence type="ECO:0000256" key="2">
    <source>
        <dbReference type="ARBA" id="ARBA00022723"/>
    </source>
</evidence>
<organism evidence="9 10">
    <name type="scientific">Candidatus Frankia alpina</name>
    <dbReference type="NCBI Taxonomy" id="2699483"/>
    <lineage>
        <taxon>Bacteria</taxon>
        <taxon>Bacillati</taxon>
        <taxon>Actinomycetota</taxon>
        <taxon>Actinomycetes</taxon>
        <taxon>Frankiales</taxon>
        <taxon>Frankiaceae</taxon>
        <taxon>Frankia</taxon>
    </lineage>
</organism>
<evidence type="ECO:0000256" key="6">
    <source>
        <dbReference type="RuleBase" id="RU003983"/>
    </source>
</evidence>
<keyword evidence="10" id="KW-1185">Reference proteome</keyword>
<comment type="caution">
    <text evidence="9">The sequence shown here is derived from an EMBL/GenBank/DDBJ whole genome shotgun (WGS) entry which is preliminary data.</text>
</comment>
<dbReference type="OrthoDB" id="9785340at2"/>
<feature type="domain" description="Peptidase M48" evidence="8">
    <location>
        <begin position="115"/>
        <end position="198"/>
    </location>
</feature>
<evidence type="ECO:0000256" key="1">
    <source>
        <dbReference type="ARBA" id="ARBA00022670"/>
    </source>
</evidence>
<dbReference type="Gene3D" id="3.30.2010.10">
    <property type="entry name" value="Metalloproteases ('zincins'), catalytic domain"/>
    <property type="match status" value="1"/>
</dbReference>
<feature type="transmembrane region" description="Helical" evidence="7">
    <location>
        <begin position="278"/>
        <end position="301"/>
    </location>
</feature>
<dbReference type="Pfam" id="PF01435">
    <property type="entry name" value="Peptidase_M48"/>
    <property type="match status" value="1"/>
</dbReference>
<evidence type="ECO:0000256" key="3">
    <source>
        <dbReference type="ARBA" id="ARBA00022801"/>
    </source>
</evidence>
<keyword evidence="7" id="KW-1133">Transmembrane helix</keyword>
<dbReference type="InterPro" id="IPR052173">
    <property type="entry name" value="Beta-lactam_resp_regulator"/>
</dbReference>
<keyword evidence="7" id="KW-0812">Transmembrane</keyword>
<dbReference type="AlphaFoldDB" id="A0A4S5ERB5"/>
<keyword evidence="4 6" id="KW-0862">Zinc</keyword>